<dbReference type="HOGENOM" id="CLU_2038756_0_0_1"/>
<dbReference type="Proteomes" id="UP000002059">
    <property type="component" value="Partially assembled WGS sequence"/>
</dbReference>
<evidence type="ECO:0000256" key="1">
    <source>
        <dbReference type="ARBA" id="ARBA00035112"/>
    </source>
</evidence>
<dbReference type="EMBL" id="KN294029">
    <property type="protein sequence ID" value="KGQ00744.1"/>
    <property type="molecule type" value="Genomic_DNA"/>
</dbReference>
<proteinExistence type="inferred from homology"/>
<keyword evidence="3" id="KW-1185">Reference proteome</keyword>
<dbReference type="Pfam" id="PF11807">
    <property type="entry name" value="UstYa"/>
    <property type="match status" value="1"/>
</dbReference>
<reference evidence="2 3" key="1">
    <citation type="journal article" date="2011" name="PLoS Genet.">
        <title>Comparative genomic analysis of human fungal pathogens causing paracoccidioidomycosis.</title>
        <authorList>
            <person name="Desjardins C.A."/>
            <person name="Champion M.D."/>
            <person name="Holder J.W."/>
            <person name="Muszewska A."/>
            <person name="Goldberg J."/>
            <person name="Bailao A.M."/>
            <person name="Brigido M.M."/>
            <person name="Ferreira M.E."/>
            <person name="Garcia A.M."/>
            <person name="Grynberg M."/>
            <person name="Gujja S."/>
            <person name="Heiman D.I."/>
            <person name="Henn M.R."/>
            <person name="Kodira C.D."/>
            <person name="Leon-Narvaez H."/>
            <person name="Longo L.V."/>
            <person name="Ma L.J."/>
            <person name="Malavazi I."/>
            <person name="Matsuo A.L."/>
            <person name="Morais F.V."/>
            <person name="Pereira M."/>
            <person name="Rodriguez-Brito S."/>
            <person name="Sakthikumar S."/>
            <person name="Salem-Izacc S.M."/>
            <person name="Sykes S.M."/>
            <person name="Teixeira M.M."/>
            <person name="Vallejo M.C."/>
            <person name="Walter M.E."/>
            <person name="Yandava C."/>
            <person name="Young S."/>
            <person name="Zeng Q."/>
            <person name="Zucker J."/>
            <person name="Felipe M.S."/>
            <person name="Goldman G.H."/>
            <person name="Haas B.J."/>
            <person name="McEwen J.G."/>
            <person name="Nino-Vega G."/>
            <person name="Puccia R."/>
            <person name="San-Blas G."/>
            <person name="Soares C.M."/>
            <person name="Birren B.W."/>
            <person name="Cuomo C.A."/>
        </authorList>
    </citation>
    <scope>NUCLEOTIDE SEQUENCE [LARGE SCALE GENOMIC DNA]</scope>
    <source>
        <strain evidence="3">ATCC MYA-826 / Pb01</strain>
    </source>
</reference>
<gene>
    <name evidence="2" type="ORF">PAAG_12587</name>
</gene>
<comment type="similarity">
    <text evidence="1">Belongs to the ustYa family.</text>
</comment>
<dbReference type="OrthoDB" id="3687641at2759"/>
<accession>A0A0A2VIK6</accession>
<dbReference type="RefSeq" id="XP_015702323.1">
    <property type="nucleotide sequence ID" value="XM_015848061.1"/>
</dbReference>
<sequence length="121" mass="14186">MPAAVREDSFVRHVNKRFTPSKLFQSGTSDEVEESFYPEEFFPDETKSDIDFHKNHCLHLLHQSILCAGDGSMAYWWNHSYTYIDENGALLEGGDTRREVLQRYRFELDFKYKVGIDNSIL</sequence>
<dbReference type="KEGG" id="pbl:PAAG_12587"/>
<name>A0A0A2VIK6_PARBA</name>
<dbReference type="VEuPathDB" id="FungiDB:PAAG_12587"/>
<dbReference type="InterPro" id="IPR021765">
    <property type="entry name" value="UstYa-like"/>
</dbReference>
<evidence type="ECO:0000313" key="3">
    <source>
        <dbReference type="Proteomes" id="UP000002059"/>
    </source>
</evidence>
<evidence type="ECO:0000313" key="2">
    <source>
        <dbReference type="EMBL" id="KGQ00744.1"/>
    </source>
</evidence>
<dbReference type="GeneID" id="26971188"/>
<organism evidence="2 3">
    <name type="scientific">Paracoccidioides lutzii (strain ATCC MYA-826 / Pb01)</name>
    <name type="common">Paracoccidioides brasiliensis</name>
    <dbReference type="NCBI Taxonomy" id="502779"/>
    <lineage>
        <taxon>Eukaryota</taxon>
        <taxon>Fungi</taxon>
        <taxon>Dikarya</taxon>
        <taxon>Ascomycota</taxon>
        <taxon>Pezizomycotina</taxon>
        <taxon>Eurotiomycetes</taxon>
        <taxon>Eurotiomycetidae</taxon>
        <taxon>Onygenales</taxon>
        <taxon>Ajellomycetaceae</taxon>
        <taxon>Paracoccidioides</taxon>
    </lineage>
</organism>
<protein>
    <submittedName>
        <fullName evidence="2">Uncharacterized protein</fullName>
    </submittedName>
</protein>
<dbReference type="GO" id="GO:0043386">
    <property type="term" value="P:mycotoxin biosynthetic process"/>
    <property type="evidence" value="ECO:0007669"/>
    <property type="project" value="InterPro"/>
</dbReference>
<dbReference type="AlphaFoldDB" id="A0A0A2VIK6"/>